<accession>A0A5B6WBY3</accession>
<dbReference type="PANTHER" id="PTHR45835">
    <property type="entry name" value="YALI0A06105P"/>
    <property type="match status" value="1"/>
</dbReference>
<dbReference type="GO" id="GO:0003676">
    <property type="term" value="F:nucleic acid binding"/>
    <property type="evidence" value="ECO:0007669"/>
    <property type="project" value="InterPro"/>
</dbReference>
<keyword evidence="3" id="KW-1185">Reference proteome</keyword>
<name>A0A5B6WBY3_9ROSI</name>
<evidence type="ECO:0000313" key="2">
    <source>
        <dbReference type="EMBL" id="KAA3479271.1"/>
    </source>
</evidence>
<feature type="domain" description="Tf2-1-like SH3-like" evidence="1">
    <location>
        <begin position="126"/>
        <end position="182"/>
    </location>
</feature>
<gene>
    <name evidence="2" type="ORF">EPI10_019798</name>
</gene>
<sequence length="182" mass="21897">MDYSLQKLAKLYISEIVRLHRIPILHLDSRKSFTRHWVLVWILVLFSIRKLTNNLNNWEEHLPLSKFSYNNRFQSSIEIAPYEALYGRKYQISLCWTELGEKKILGLEVKSYADLKRKDIDYSIRDQVFLKVSPWRKDKSSLKFIGPYKILKRVDPMAYQLELPLEVDQIHDVFYVSILRRY</sequence>
<dbReference type="InterPro" id="IPR056924">
    <property type="entry name" value="SH3_Tf2-1"/>
</dbReference>
<dbReference type="OrthoDB" id="1423413at2759"/>
<dbReference type="InterPro" id="IPR036397">
    <property type="entry name" value="RNaseH_sf"/>
</dbReference>
<dbReference type="Proteomes" id="UP000325315">
    <property type="component" value="Unassembled WGS sequence"/>
</dbReference>
<dbReference type="Gene3D" id="3.30.420.10">
    <property type="entry name" value="Ribonuclease H-like superfamily/Ribonuclease H"/>
    <property type="match status" value="1"/>
</dbReference>
<organism evidence="2 3">
    <name type="scientific">Gossypium australe</name>
    <dbReference type="NCBI Taxonomy" id="47621"/>
    <lineage>
        <taxon>Eukaryota</taxon>
        <taxon>Viridiplantae</taxon>
        <taxon>Streptophyta</taxon>
        <taxon>Embryophyta</taxon>
        <taxon>Tracheophyta</taxon>
        <taxon>Spermatophyta</taxon>
        <taxon>Magnoliopsida</taxon>
        <taxon>eudicotyledons</taxon>
        <taxon>Gunneridae</taxon>
        <taxon>Pentapetalae</taxon>
        <taxon>rosids</taxon>
        <taxon>malvids</taxon>
        <taxon>Malvales</taxon>
        <taxon>Malvaceae</taxon>
        <taxon>Malvoideae</taxon>
        <taxon>Gossypium</taxon>
    </lineage>
</organism>
<proteinExistence type="predicted"/>
<protein>
    <submittedName>
        <fullName evidence="2">DNA/RNA polymerases superfamily protein</fullName>
    </submittedName>
</protein>
<dbReference type="Pfam" id="PF24626">
    <property type="entry name" value="SH3_Tf2-1"/>
    <property type="match status" value="1"/>
</dbReference>
<comment type="caution">
    <text evidence="2">The sequence shown here is derived from an EMBL/GenBank/DDBJ whole genome shotgun (WGS) entry which is preliminary data.</text>
</comment>
<dbReference type="InterPro" id="IPR012337">
    <property type="entry name" value="RNaseH-like_sf"/>
</dbReference>
<reference evidence="3" key="1">
    <citation type="journal article" date="2019" name="Plant Biotechnol. J.">
        <title>Genome sequencing of the Australian wild diploid species Gossypium australe highlights disease resistance and delayed gland morphogenesis.</title>
        <authorList>
            <person name="Cai Y."/>
            <person name="Cai X."/>
            <person name="Wang Q."/>
            <person name="Wang P."/>
            <person name="Zhang Y."/>
            <person name="Cai C."/>
            <person name="Xu Y."/>
            <person name="Wang K."/>
            <person name="Zhou Z."/>
            <person name="Wang C."/>
            <person name="Geng S."/>
            <person name="Li B."/>
            <person name="Dong Q."/>
            <person name="Hou Y."/>
            <person name="Wang H."/>
            <person name="Ai P."/>
            <person name="Liu Z."/>
            <person name="Yi F."/>
            <person name="Sun M."/>
            <person name="An G."/>
            <person name="Cheng J."/>
            <person name="Zhang Y."/>
            <person name="Shi Q."/>
            <person name="Xie Y."/>
            <person name="Shi X."/>
            <person name="Chang Y."/>
            <person name="Huang F."/>
            <person name="Chen Y."/>
            <person name="Hong S."/>
            <person name="Mi L."/>
            <person name="Sun Q."/>
            <person name="Zhang L."/>
            <person name="Zhou B."/>
            <person name="Peng R."/>
            <person name="Zhang X."/>
            <person name="Liu F."/>
        </authorList>
    </citation>
    <scope>NUCLEOTIDE SEQUENCE [LARGE SCALE GENOMIC DNA]</scope>
    <source>
        <strain evidence="3">cv. PA1801</strain>
    </source>
</reference>
<evidence type="ECO:0000259" key="1">
    <source>
        <dbReference type="Pfam" id="PF24626"/>
    </source>
</evidence>
<dbReference type="AlphaFoldDB" id="A0A5B6WBY3"/>
<dbReference type="PANTHER" id="PTHR45835:SF99">
    <property type="entry name" value="CHROMO DOMAIN-CONTAINING PROTEIN-RELATED"/>
    <property type="match status" value="1"/>
</dbReference>
<evidence type="ECO:0000313" key="3">
    <source>
        <dbReference type="Proteomes" id="UP000325315"/>
    </source>
</evidence>
<dbReference type="SUPFAM" id="SSF53098">
    <property type="entry name" value="Ribonuclease H-like"/>
    <property type="match status" value="1"/>
</dbReference>
<dbReference type="EMBL" id="SMMG02000003">
    <property type="protein sequence ID" value="KAA3479271.1"/>
    <property type="molecule type" value="Genomic_DNA"/>
</dbReference>